<name>A0A2V3IP04_9FLOR</name>
<sequence length="129" mass="14823">MSIAFPFCAPYSLEVDPSEKLGSVRKRVVAEMERRERIGEDFTKIEGRLVTTDEDTMEKKQLSDDMTVSQAGIKPKQYLWFQDEEENTRVQDLLTRSSRLTENTSHNSRGVKQGMALIKEEEDETVAAY</sequence>
<proteinExistence type="predicted"/>
<feature type="region of interest" description="Disordered" evidence="1">
    <location>
        <begin position="97"/>
        <end position="129"/>
    </location>
</feature>
<feature type="compositionally biased region" description="Acidic residues" evidence="1">
    <location>
        <begin position="120"/>
        <end position="129"/>
    </location>
</feature>
<gene>
    <name evidence="2" type="ORF">BWQ96_06415</name>
</gene>
<dbReference type="AlphaFoldDB" id="A0A2V3IP04"/>
<dbReference type="EMBL" id="NBIV01000110">
    <property type="protein sequence ID" value="PXF43794.1"/>
    <property type="molecule type" value="Genomic_DNA"/>
</dbReference>
<reference evidence="2 3" key="1">
    <citation type="journal article" date="2018" name="Mol. Biol. Evol.">
        <title>Analysis of the draft genome of the red seaweed Gracilariopsis chorda provides insights into genome size evolution in Rhodophyta.</title>
        <authorList>
            <person name="Lee J."/>
            <person name="Yang E.C."/>
            <person name="Graf L."/>
            <person name="Yang J.H."/>
            <person name="Qiu H."/>
            <person name="Zel Zion U."/>
            <person name="Chan C.X."/>
            <person name="Stephens T.G."/>
            <person name="Weber A.P.M."/>
            <person name="Boo G.H."/>
            <person name="Boo S.M."/>
            <person name="Kim K.M."/>
            <person name="Shin Y."/>
            <person name="Jung M."/>
            <person name="Lee S.J."/>
            <person name="Yim H.S."/>
            <person name="Lee J.H."/>
            <person name="Bhattacharya D."/>
            <person name="Yoon H.S."/>
        </authorList>
    </citation>
    <scope>NUCLEOTIDE SEQUENCE [LARGE SCALE GENOMIC DNA]</scope>
    <source>
        <strain evidence="2 3">SKKU-2015</strain>
        <tissue evidence="2">Whole body</tissue>
    </source>
</reference>
<keyword evidence="3" id="KW-1185">Reference proteome</keyword>
<evidence type="ECO:0000313" key="2">
    <source>
        <dbReference type="EMBL" id="PXF43794.1"/>
    </source>
</evidence>
<accession>A0A2V3IP04</accession>
<comment type="caution">
    <text evidence="2">The sequence shown here is derived from an EMBL/GenBank/DDBJ whole genome shotgun (WGS) entry which is preliminary data.</text>
</comment>
<evidence type="ECO:0000256" key="1">
    <source>
        <dbReference type="SAM" id="MobiDB-lite"/>
    </source>
</evidence>
<organism evidence="2 3">
    <name type="scientific">Gracilariopsis chorda</name>
    <dbReference type="NCBI Taxonomy" id="448386"/>
    <lineage>
        <taxon>Eukaryota</taxon>
        <taxon>Rhodophyta</taxon>
        <taxon>Florideophyceae</taxon>
        <taxon>Rhodymeniophycidae</taxon>
        <taxon>Gracilariales</taxon>
        <taxon>Gracilariaceae</taxon>
        <taxon>Gracilariopsis</taxon>
    </lineage>
</organism>
<feature type="compositionally biased region" description="Polar residues" evidence="1">
    <location>
        <begin position="97"/>
        <end position="110"/>
    </location>
</feature>
<protein>
    <submittedName>
        <fullName evidence="2">Uncharacterized protein</fullName>
    </submittedName>
</protein>
<dbReference type="Proteomes" id="UP000247409">
    <property type="component" value="Unassembled WGS sequence"/>
</dbReference>
<evidence type="ECO:0000313" key="3">
    <source>
        <dbReference type="Proteomes" id="UP000247409"/>
    </source>
</evidence>
<dbReference type="OrthoDB" id="10331786at2759"/>